<organism evidence="1 2">
    <name type="scientific">Metabacillus bambusae</name>
    <dbReference type="NCBI Taxonomy" id="2795218"/>
    <lineage>
        <taxon>Bacteria</taxon>
        <taxon>Bacillati</taxon>
        <taxon>Bacillota</taxon>
        <taxon>Bacilli</taxon>
        <taxon>Bacillales</taxon>
        <taxon>Bacillaceae</taxon>
        <taxon>Metabacillus</taxon>
    </lineage>
</organism>
<evidence type="ECO:0000313" key="2">
    <source>
        <dbReference type="Proteomes" id="UP000663981"/>
    </source>
</evidence>
<accession>A0ABS3NAH6</accession>
<dbReference type="EMBL" id="JAGDEL010000030">
    <property type="protein sequence ID" value="MBO1515050.1"/>
    <property type="molecule type" value="Genomic_DNA"/>
</dbReference>
<name>A0ABS3NAH6_9BACI</name>
<keyword evidence="2" id="KW-1185">Reference proteome</keyword>
<protein>
    <submittedName>
        <fullName evidence="1">Uncharacterized protein</fullName>
    </submittedName>
</protein>
<gene>
    <name evidence="1" type="ORF">I7822_25835</name>
</gene>
<dbReference type="Proteomes" id="UP000663981">
    <property type="component" value="Unassembled WGS sequence"/>
</dbReference>
<dbReference type="RefSeq" id="WP_207981942.1">
    <property type="nucleotide sequence ID" value="NZ_JAGDEL010000030.1"/>
</dbReference>
<evidence type="ECO:0000313" key="1">
    <source>
        <dbReference type="EMBL" id="MBO1515050.1"/>
    </source>
</evidence>
<proteinExistence type="predicted"/>
<sequence length="121" mass="13919">MPTIETIDLWIQSNVLDTKAWDESTKQSIAVTQASRNINRWYPDIELTDEIVSYQVIWELQALDPVLKYQKQGLKHISESGERIEYNIRDVVAPEVREILGSPLFEQDEEVAFVLEGGTLL</sequence>
<reference evidence="1 2" key="1">
    <citation type="submission" date="2021-03" db="EMBL/GenBank/DDBJ databases">
        <title>Whole genome sequence of Metabacillus bambusae BG109.</title>
        <authorList>
            <person name="Jeong J.W."/>
        </authorList>
    </citation>
    <scope>NUCLEOTIDE SEQUENCE [LARGE SCALE GENOMIC DNA]</scope>
    <source>
        <strain evidence="1 2">BG109</strain>
    </source>
</reference>
<comment type="caution">
    <text evidence="1">The sequence shown here is derived from an EMBL/GenBank/DDBJ whole genome shotgun (WGS) entry which is preliminary data.</text>
</comment>